<dbReference type="PANTHER" id="PTHR21499">
    <property type="entry name" value="ASPARTATE KINASE"/>
    <property type="match status" value="1"/>
</dbReference>
<dbReference type="GO" id="GO:0009090">
    <property type="term" value="P:homoserine biosynthetic process"/>
    <property type="evidence" value="ECO:0007669"/>
    <property type="project" value="TreeGrafter"/>
</dbReference>
<keyword evidence="7" id="KW-0547">Nucleotide-binding</keyword>
<evidence type="ECO:0000256" key="5">
    <source>
        <dbReference type="ARBA" id="ARBA00022605"/>
    </source>
</evidence>
<protein>
    <recommendedName>
        <fullName evidence="4">aspartate kinase</fullName>
        <ecNumber evidence="4">2.7.2.4</ecNumber>
    </recommendedName>
</protein>
<dbReference type="PANTHER" id="PTHR21499:SF3">
    <property type="entry name" value="ASPARTOKINASE"/>
    <property type="match status" value="1"/>
</dbReference>
<dbReference type="InterPro" id="IPR001341">
    <property type="entry name" value="Asp_kinase"/>
</dbReference>
<dbReference type="GO" id="GO:0005524">
    <property type="term" value="F:ATP binding"/>
    <property type="evidence" value="ECO:0007669"/>
    <property type="project" value="UniProtKB-KW"/>
</dbReference>
<evidence type="ECO:0000256" key="2">
    <source>
        <dbReference type="ARBA" id="ARBA00005139"/>
    </source>
</evidence>
<dbReference type="Pfam" id="PF00696">
    <property type="entry name" value="AA_kinase"/>
    <property type="match status" value="1"/>
</dbReference>
<comment type="catalytic activity">
    <reaction evidence="11">
        <text>L-aspartate + ATP = 4-phospho-L-aspartate + ADP</text>
        <dbReference type="Rhea" id="RHEA:23776"/>
        <dbReference type="ChEBI" id="CHEBI:29991"/>
        <dbReference type="ChEBI" id="CHEBI:30616"/>
        <dbReference type="ChEBI" id="CHEBI:57535"/>
        <dbReference type="ChEBI" id="CHEBI:456216"/>
        <dbReference type="EC" id="2.7.2.4"/>
    </reaction>
</comment>
<dbReference type="GO" id="GO:0009089">
    <property type="term" value="P:lysine biosynthetic process via diaminopimelate"/>
    <property type="evidence" value="ECO:0007669"/>
    <property type="project" value="InterPro"/>
</dbReference>
<dbReference type="EMBL" id="VSSQ01000035">
    <property type="protein sequence ID" value="MPL67064.1"/>
    <property type="molecule type" value="Genomic_DNA"/>
</dbReference>
<dbReference type="InterPro" id="IPR036393">
    <property type="entry name" value="AceGlu_kinase-like_sf"/>
</dbReference>
<dbReference type="InterPro" id="IPR001048">
    <property type="entry name" value="Asp/Glu/Uridylate_kinase"/>
</dbReference>
<comment type="caution">
    <text evidence="14">The sequence shown here is derived from an EMBL/GenBank/DDBJ whole genome shotgun (WGS) entry which is preliminary data.</text>
</comment>
<dbReference type="InterPro" id="IPR054352">
    <property type="entry name" value="ACT_Aspartokinase"/>
</dbReference>
<evidence type="ECO:0000256" key="9">
    <source>
        <dbReference type="ARBA" id="ARBA00022840"/>
    </source>
</evidence>
<evidence type="ECO:0000313" key="14">
    <source>
        <dbReference type="EMBL" id="MPL67064.1"/>
    </source>
</evidence>
<dbReference type="PIRSF" id="PIRSF000726">
    <property type="entry name" value="Asp_kin"/>
    <property type="match status" value="1"/>
</dbReference>
<proteinExistence type="inferred from homology"/>
<dbReference type="Gene3D" id="3.30.2130.10">
    <property type="entry name" value="VC0802-like"/>
    <property type="match status" value="1"/>
</dbReference>
<dbReference type="InterPro" id="IPR005260">
    <property type="entry name" value="Asp_kin_monofn"/>
</dbReference>
<comment type="pathway">
    <text evidence="2">Amino-acid biosynthesis; L-threonine biosynthesis; L-threonine from L-aspartate: step 1/5.</text>
</comment>
<name>A0A644TJI9_9ZZZZ</name>
<keyword evidence="6 14" id="KW-0808">Transferase</keyword>
<dbReference type="GO" id="GO:0005829">
    <property type="term" value="C:cytosol"/>
    <property type="evidence" value="ECO:0007669"/>
    <property type="project" value="TreeGrafter"/>
</dbReference>
<sequence>MAGYKVEKKMKIIVQKFGGTSVATAEAREAVKNKVQCAMTKGYSPVVVVSAMGRKGDPYATDTLIGVLKAANISVNNREMDVMMCCGELISSAVMTATLQAAGINAMALTGGQAGIITDSQFGAAKIKNIDTCELMNLLEAGVVPVVCGFQGMTENHGKFTTLGRGGSDTSAAALGVALNADLVEIYTDVEGIMTADPRIVKDANILQQISYDEICQMAHQGAKVIHPRAVEIAMQKNIPLVVKSTFSEAPGTLIGANCCSKICGEIAINERIASGVTYLTDLVQFRVKLDNNDLTSGQRLFDELATGGVSVGCLNLQPELSMFAVYTPDKDKTENILKRLSYEYTLTAHCGKVSVVGAGMRGVTGVMATFVTALSKKNMAILQTVDSDTTISAIIEEKHVNDAVQALHAAFKL</sequence>
<keyword evidence="9" id="KW-0067">ATP-binding</keyword>
<dbReference type="NCBIfam" id="TIGR00657">
    <property type="entry name" value="asp_kinases"/>
    <property type="match status" value="1"/>
</dbReference>
<organism evidence="14">
    <name type="scientific">bioreactor metagenome</name>
    <dbReference type="NCBI Taxonomy" id="1076179"/>
    <lineage>
        <taxon>unclassified sequences</taxon>
        <taxon>metagenomes</taxon>
        <taxon>ecological metagenomes</taxon>
    </lineage>
</organism>
<dbReference type="InterPro" id="IPR018042">
    <property type="entry name" value="Aspartate_kinase_CS"/>
</dbReference>
<dbReference type="NCBIfam" id="NF006068">
    <property type="entry name" value="PRK08210.1"/>
    <property type="match status" value="1"/>
</dbReference>
<dbReference type="AlphaFoldDB" id="A0A644TJI9"/>
<dbReference type="Pfam" id="PF22468">
    <property type="entry name" value="ACT_9"/>
    <property type="match status" value="1"/>
</dbReference>
<dbReference type="Gene3D" id="3.40.1160.10">
    <property type="entry name" value="Acetylglutamate kinase-like"/>
    <property type="match status" value="1"/>
</dbReference>
<comment type="pathway">
    <text evidence="1">Amino-acid biosynthesis; L-methionine biosynthesis via de novo pathway; L-homoserine from L-aspartate: step 1/3.</text>
</comment>
<evidence type="ECO:0000256" key="1">
    <source>
        <dbReference type="ARBA" id="ARBA00004986"/>
    </source>
</evidence>
<evidence type="ECO:0000256" key="8">
    <source>
        <dbReference type="ARBA" id="ARBA00022777"/>
    </source>
</evidence>
<keyword evidence="8 14" id="KW-0418">Kinase</keyword>
<keyword evidence="5" id="KW-0028">Amino-acid biosynthesis</keyword>
<evidence type="ECO:0000256" key="11">
    <source>
        <dbReference type="ARBA" id="ARBA00047872"/>
    </source>
</evidence>
<dbReference type="EC" id="2.7.2.4" evidence="4"/>
<evidence type="ECO:0000259" key="12">
    <source>
        <dbReference type="Pfam" id="PF00696"/>
    </source>
</evidence>
<dbReference type="PROSITE" id="PS00324">
    <property type="entry name" value="ASPARTOKINASE"/>
    <property type="match status" value="1"/>
</dbReference>
<gene>
    <name evidence="14" type="primary">lysC_4</name>
    <name evidence="14" type="ORF">SDC9_12754</name>
</gene>
<evidence type="ECO:0000256" key="3">
    <source>
        <dbReference type="ARBA" id="ARBA00010122"/>
    </source>
</evidence>
<dbReference type="InterPro" id="IPR045865">
    <property type="entry name" value="ACT-like_dom_sf"/>
</dbReference>
<keyword evidence="10" id="KW-0457">Lysine biosynthesis</keyword>
<dbReference type="GO" id="GO:0004072">
    <property type="term" value="F:aspartate kinase activity"/>
    <property type="evidence" value="ECO:0007669"/>
    <property type="project" value="UniProtKB-EC"/>
</dbReference>
<dbReference type="FunFam" id="3.40.1160.10:FF:000002">
    <property type="entry name" value="Aspartokinase"/>
    <property type="match status" value="1"/>
</dbReference>
<evidence type="ECO:0000256" key="4">
    <source>
        <dbReference type="ARBA" id="ARBA00013059"/>
    </source>
</evidence>
<dbReference type="SUPFAM" id="SSF53633">
    <property type="entry name" value="Carbamate kinase-like"/>
    <property type="match status" value="1"/>
</dbReference>
<feature type="domain" description="Aspartokinase ACT" evidence="13">
    <location>
        <begin position="354"/>
        <end position="412"/>
    </location>
</feature>
<dbReference type="SUPFAM" id="SSF55021">
    <property type="entry name" value="ACT-like"/>
    <property type="match status" value="1"/>
</dbReference>
<evidence type="ECO:0000256" key="6">
    <source>
        <dbReference type="ARBA" id="ARBA00022679"/>
    </source>
</evidence>
<evidence type="ECO:0000256" key="7">
    <source>
        <dbReference type="ARBA" id="ARBA00022741"/>
    </source>
</evidence>
<evidence type="ECO:0000256" key="10">
    <source>
        <dbReference type="ARBA" id="ARBA00023154"/>
    </source>
</evidence>
<reference evidence="14" key="1">
    <citation type="submission" date="2019-08" db="EMBL/GenBank/DDBJ databases">
        <authorList>
            <person name="Kucharzyk K."/>
            <person name="Murdoch R.W."/>
            <person name="Higgins S."/>
            <person name="Loffler F."/>
        </authorList>
    </citation>
    <scope>NUCLEOTIDE SEQUENCE</scope>
</reference>
<feature type="domain" description="Aspartate/glutamate/uridylate kinase" evidence="12">
    <location>
        <begin position="11"/>
        <end position="245"/>
    </location>
</feature>
<evidence type="ECO:0000259" key="13">
    <source>
        <dbReference type="Pfam" id="PF22468"/>
    </source>
</evidence>
<comment type="similarity">
    <text evidence="3">Belongs to the aspartokinase family.</text>
</comment>
<accession>A0A644TJI9</accession>